<organism evidence="7 8">
    <name type="scientific">Amphritea atlantica</name>
    <dbReference type="NCBI Taxonomy" id="355243"/>
    <lineage>
        <taxon>Bacteria</taxon>
        <taxon>Pseudomonadati</taxon>
        <taxon>Pseudomonadota</taxon>
        <taxon>Gammaproteobacteria</taxon>
        <taxon>Oceanospirillales</taxon>
        <taxon>Oceanospirillaceae</taxon>
        <taxon>Amphritea</taxon>
    </lineage>
</organism>
<dbReference type="Proteomes" id="UP001059950">
    <property type="component" value="Chromosome"/>
</dbReference>
<keyword evidence="2 5" id="KW-0812">Transmembrane</keyword>
<dbReference type="InterPro" id="IPR045584">
    <property type="entry name" value="Pilin-like"/>
</dbReference>
<dbReference type="SUPFAM" id="SSF54523">
    <property type="entry name" value="Pili subunits"/>
    <property type="match status" value="1"/>
</dbReference>
<evidence type="ECO:0000256" key="2">
    <source>
        <dbReference type="ARBA" id="ARBA00022692"/>
    </source>
</evidence>
<name>A0ABY5GXT9_9GAMM</name>
<dbReference type="Pfam" id="PF05154">
    <property type="entry name" value="TM2"/>
    <property type="match status" value="1"/>
</dbReference>
<keyword evidence="3 5" id="KW-1133">Transmembrane helix</keyword>
<sequence length="154" mass="16888">MDSNIYSAPEANVEKSTVFCRECGEKISALASTCNHCGQVQNTGGKSKVAAGLLGIFLGGFGIHRFYLGQWWGIFYLLFFWTWIPGIIAFIEGIVFLCTSEQSWLKKYGNTKGTSALVLVLVSVLVIIPVIGIVAAIALPAYQDYVQRAEMLQQ</sequence>
<evidence type="ECO:0000256" key="5">
    <source>
        <dbReference type="SAM" id="Phobius"/>
    </source>
</evidence>
<proteinExistence type="predicted"/>
<evidence type="ECO:0000256" key="4">
    <source>
        <dbReference type="ARBA" id="ARBA00023136"/>
    </source>
</evidence>
<feature type="domain" description="TM2" evidence="6">
    <location>
        <begin position="45"/>
        <end position="94"/>
    </location>
</feature>
<reference evidence="7" key="1">
    <citation type="submission" date="2021-04" db="EMBL/GenBank/DDBJ databases">
        <title>Oceanospirillales bacteria with DddD are important DMSP degraders in coastal seawater.</title>
        <authorList>
            <person name="Liu J."/>
        </authorList>
    </citation>
    <scope>NUCLEOTIDE SEQUENCE</scope>
    <source>
        <strain evidence="7">GY6</strain>
    </source>
</reference>
<feature type="transmembrane region" description="Helical" evidence="5">
    <location>
        <begin position="49"/>
        <end position="68"/>
    </location>
</feature>
<dbReference type="Gene3D" id="3.30.700.10">
    <property type="entry name" value="Glycoprotein, Type 4 Pilin"/>
    <property type="match status" value="1"/>
</dbReference>
<keyword evidence="8" id="KW-1185">Reference proteome</keyword>
<evidence type="ECO:0000256" key="3">
    <source>
        <dbReference type="ARBA" id="ARBA00022989"/>
    </source>
</evidence>
<accession>A0ABY5GXT9</accession>
<dbReference type="InterPro" id="IPR007829">
    <property type="entry name" value="TM2"/>
</dbReference>
<feature type="transmembrane region" description="Helical" evidence="5">
    <location>
        <begin position="117"/>
        <end position="142"/>
    </location>
</feature>
<dbReference type="EMBL" id="CP073344">
    <property type="protein sequence ID" value="UTW04361.1"/>
    <property type="molecule type" value="Genomic_DNA"/>
</dbReference>
<evidence type="ECO:0000259" key="6">
    <source>
        <dbReference type="Pfam" id="PF05154"/>
    </source>
</evidence>
<evidence type="ECO:0000313" key="8">
    <source>
        <dbReference type="Proteomes" id="UP001059950"/>
    </source>
</evidence>
<evidence type="ECO:0000256" key="1">
    <source>
        <dbReference type="ARBA" id="ARBA00004141"/>
    </source>
</evidence>
<feature type="transmembrane region" description="Helical" evidence="5">
    <location>
        <begin position="74"/>
        <end position="97"/>
    </location>
</feature>
<evidence type="ECO:0000313" key="7">
    <source>
        <dbReference type="EMBL" id="UTW04361.1"/>
    </source>
</evidence>
<keyword evidence="4 5" id="KW-0472">Membrane</keyword>
<comment type="subcellular location">
    <subcellularLocation>
        <location evidence="1">Membrane</location>
        <topology evidence="1">Multi-pass membrane protein</topology>
    </subcellularLocation>
</comment>
<gene>
    <name evidence="7" type="ORF">KDX31_04965</name>
</gene>
<protein>
    <submittedName>
        <fullName evidence="7">NINE protein</fullName>
    </submittedName>
</protein>